<sequence>MTSAPLSAEALEFALAVAMEAAKKAAHLIDQCIEQRADQPLEIEEKSSSADLVTQYDTMCEEVVLAMLQEKTPTYEIISEETRNDIPMTDGPTWVVDPVDGTTGFVHGSFDCGVSIGLCLNKQPILGVVILPRLGETFHAVVGQGAFRNGKRIHASGCTELTKSIVCTHTAYNRSEASVNSIMDINRELALMRVHAIRSYGSAAMDMCSVACGRLDMYFEVGIQAWDMAAGAIIIREAGGFVHSLDRNDAFDIEAKSMICGSSLALTKVAIELSAKYNYRAAVLES</sequence>
<evidence type="ECO:0000256" key="8">
    <source>
        <dbReference type="PIRSR" id="PIRSR600760-2"/>
    </source>
</evidence>
<dbReference type="AlphaFoldDB" id="A0A0S4J704"/>
<evidence type="ECO:0000313" key="11">
    <source>
        <dbReference type="Proteomes" id="UP000051952"/>
    </source>
</evidence>
<keyword evidence="7 8" id="KW-0460">Magnesium</keyword>
<dbReference type="PRINTS" id="PR00377">
    <property type="entry name" value="IMPHPHTASES"/>
</dbReference>
<dbReference type="InterPro" id="IPR000760">
    <property type="entry name" value="Inositol_monophosphatase-like"/>
</dbReference>
<feature type="binding site" evidence="8">
    <location>
        <position position="80"/>
    </location>
    <ligand>
        <name>Mg(2+)</name>
        <dbReference type="ChEBI" id="CHEBI:18420"/>
        <label>1</label>
        <note>catalytic</note>
    </ligand>
</feature>
<dbReference type="OrthoDB" id="10254945at2759"/>
<dbReference type="PANTHER" id="PTHR20854">
    <property type="entry name" value="INOSITOL MONOPHOSPHATASE"/>
    <property type="match status" value="1"/>
</dbReference>
<keyword evidence="5 8" id="KW-0479">Metal-binding</keyword>
<reference evidence="11" key="1">
    <citation type="submission" date="2015-09" db="EMBL/GenBank/DDBJ databases">
        <authorList>
            <consortium name="Pathogen Informatics"/>
        </authorList>
    </citation>
    <scope>NUCLEOTIDE SEQUENCE [LARGE SCALE GENOMIC DNA]</scope>
    <source>
        <strain evidence="11">Lake Konstanz</strain>
    </source>
</reference>
<dbReference type="PROSITE" id="PS00629">
    <property type="entry name" value="IMP_1"/>
    <property type="match status" value="1"/>
</dbReference>
<dbReference type="InterPro" id="IPR020583">
    <property type="entry name" value="Inositol_monoP_metal-BS"/>
</dbReference>
<evidence type="ECO:0000256" key="5">
    <source>
        <dbReference type="ARBA" id="ARBA00022723"/>
    </source>
</evidence>
<evidence type="ECO:0000313" key="10">
    <source>
        <dbReference type="EMBL" id="CUG85461.1"/>
    </source>
</evidence>
<dbReference type="CDD" id="cd01639">
    <property type="entry name" value="IMPase"/>
    <property type="match status" value="1"/>
</dbReference>
<dbReference type="GO" id="GO:0006021">
    <property type="term" value="P:inositol biosynthetic process"/>
    <property type="evidence" value="ECO:0007669"/>
    <property type="project" value="UniProtKB-UniPathway"/>
</dbReference>
<dbReference type="FunFam" id="3.40.190.80:FF:000002">
    <property type="entry name" value="Inositol-1-monophosphatase"/>
    <property type="match status" value="1"/>
</dbReference>
<protein>
    <recommendedName>
        <fullName evidence="9">Inositol-1-monophosphatase</fullName>
        <ecNumber evidence="9">3.1.3.25</ecNumber>
    </recommendedName>
</protein>
<dbReference type="InterPro" id="IPR020550">
    <property type="entry name" value="Inositol_monophosphatase_CS"/>
</dbReference>
<dbReference type="OMA" id="QTIHYGR"/>
<dbReference type="Pfam" id="PF00459">
    <property type="entry name" value="Inositol_P"/>
    <property type="match status" value="1"/>
</dbReference>
<evidence type="ECO:0000256" key="4">
    <source>
        <dbReference type="ARBA" id="ARBA00009759"/>
    </source>
</evidence>
<dbReference type="GO" id="GO:0008934">
    <property type="term" value="F:inositol monophosphate 1-phosphatase activity"/>
    <property type="evidence" value="ECO:0007669"/>
    <property type="project" value="InterPro"/>
</dbReference>
<dbReference type="GO" id="GO:0046854">
    <property type="term" value="P:phosphatidylinositol phosphate biosynthetic process"/>
    <property type="evidence" value="ECO:0007669"/>
    <property type="project" value="InterPro"/>
</dbReference>
<dbReference type="UniPathway" id="UPA00823">
    <property type="reaction ID" value="UER00788"/>
</dbReference>
<dbReference type="Gene3D" id="3.30.540.10">
    <property type="entry name" value="Fructose-1,6-Bisphosphatase, subunit A, domain 1"/>
    <property type="match status" value="1"/>
</dbReference>
<keyword evidence="6 9" id="KW-0378">Hydrolase</keyword>
<dbReference type="FunFam" id="3.30.540.10:FF:000003">
    <property type="entry name" value="Inositol-1-monophosphatase"/>
    <property type="match status" value="1"/>
</dbReference>
<comment type="catalytic activity">
    <reaction evidence="1 9">
        <text>a myo-inositol phosphate + H2O = myo-inositol + phosphate</text>
        <dbReference type="Rhea" id="RHEA:24056"/>
        <dbReference type="ChEBI" id="CHEBI:15377"/>
        <dbReference type="ChEBI" id="CHEBI:17268"/>
        <dbReference type="ChEBI" id="CHEBI:43474"/>
        <dbReference type="ChEBI" id="CHEBI:84139"/>
        <dbReference type="EC" id="3.1.3.25"/>
    </reaction>
</comment>
<feature type="binding site" evidence="8">
    <location>
        <position position="97"/>
    </location>
    <ligand>
        <name>Mg(2+)</name>
        <dbReference type="ChEBI" id="CHEBI:18420"/>
        <label>1</label>
        <note>catalytic</note>
    </ligand>
</feature>
<evidence type="ECO:0000256" key="1">
    <source>
        <dbReference type="ARBA" id="ARBA00001033"/>
    </source>
</evidence>
<dbReference type="InterPro" id="IPR033942">
    <property type="entry name" value="IMPase"/>
</dbReference>
<evidence type="ECO:0000256" key="2">
    <source>
        <dbReference type="ARBA" id="ARBA00001946"/>
    </source>
</evidence>
<dbReference type="EMBL" id="CYKH01001165">
    <property type="protein sequence ID" value="CUG85461.1"/>
    <property type="molecule type" value="Genomic_DNA"/>
</dbReference>
<dbReference type="VEuPathDB" id="TriTrypDB:BSAL_89935"/>
<comment type="pathway">
    <text evidence="3 9">Polyol metabolism; myo-inositol biosynthesis; myo-inositol from D-glucose 6-phosphate: step 2/2.</text>
</comment>
<comment type="cofactor">
    <cofactor evidence="2 8 9">
        <name>Mg(2+)</name>
        <dbReference type="ChEBI" id="CHEBI:18420"/>
    </cofactor>
</comment>
<evidence type="ECO:0000256" key="9">
    <source>
        <dbReference type="RuleBase" id="RU364068"/>
    </source>
</evidence>
<dbReference type="EC" id="3.1.3.25" evidence="9"/>
<evidence type="ECO:0000256" key="3">
    <source>
        <dbReference type="ARBA" id="ARBA00005152"/>
    </source>
</evidence>
<keyword evidence="11" id="KW-1185">Reference proteome</keyword>
<dbReference type="GO" id="GO:0007165">
    <property type="term" value="P:signal transduction"/>
    <property type="evidence" value="ECO:0007669"/>
    <property type="project" value="TreeGrafter"/>
</dbReference>
<dbReference type="GO" id="GO:0046872">
    <property type="term" value="F:metal ion binding"/>
    <property type="evidence" value="ECO:0007669"/>
    <property type="project" value="UniProtKB-KW"/>
</dbReference>
<dbReference type="SUPFAM" id="SSF56655">
    <property type="entry name" value="Carbohydrate phosphatase"/>
    <property type="match status" value="1"/>
</dbReference>
<evidence type="ECO:0000256" key="7">
    <source>
        <dbReference type="ARBA" id="ARBA00022842"/>
    </source>
</evidence>
<name>A0A0S4J704_BODSA</name>
<proteinExistence type="inferred from homology"/>
<evidence type="ECO:0000256" key="6">
    <source>
        <dbReference type="ARBA" id="ARBA00022801"/>
    </source>
</evidence>
<dbReference type="PANTHER" id="PTHR20854:SF4">
    <property type="entry name" value="INOSITOL-1-MONOPHOSPHATASE-RELATED"/>
    <property type="match status" value="1"/>
</dbReference>
<organism evidence="10 11">
    <name type="scientific">Bodo saltans</name>
    <name type="common">Flagellated protozoan</name>
    <dbReference type="NCBI Taxonomy" id="75058"/>
    <lineage>
        <taxon>Eukaryota</taxon>
        <taxon>Discoba</taxon>
        <taxon>Euglenozoa</taxon>
        <taxon>Kinetoplastea</taxon>
        <taxon>Metakinetoplastina</taxon>
        <taxon>Eubodonida</taxon>
        <taxon>Bodonidae</taxon>
        <taxon>Bodo</taxon>
    </lineage>
</organism>
<feature type="binding site" evidence="8">
    <location>
        <position position="100"/>
    </location>
    <ligand>
        <name>Mg(2+)</name>
        <dbReference type="ChEBI" id="CHEBI:18420"/>
        <label>1</label>
        <note>catalytic</note>
    </ligand>
</feature>
<dbReference type="PROSITE" id="PS00630">
    <property type="entry name" value="IMP_2"/>
    <property type="match status" value="1"/>
</dbReference>
<dbReference type="Proteomes" id="UP000051952">
    <property type="component" value="Unassembled WGS sequence"/>
</dbReference>
<feature type="binding site" evidence="8">
    <location>
        <position position="227"/>
    </location>
    <ligand>
        <name>Mg(2+)</name>
        <dbReference type="ChEBI" id="CHEBI:18420"/>
        <label>1</label>
        <note>catalytic</note>
    </ligand>
</feature>
<accession>A0A0S4J704</accession>
<dbReference type="Gene3D" id="3.40.190.80">
    <property type="match status" value="1"/>
</dbReference>
<comment type="similarity">
    <text evidence="4 9">Belongs to the inositol monophosphatase superfamily.</text>
</comment>
<gene>
    <name evidence="10" type="ORF">BSAL_89935</name>
</gene>